<keyword evidence="2" id="KW-1185">Reference proteome</keyword>
<dbReference type="RefSeq" id="WP_027411541.1">
    <property type="nucleotide sequence ID" value="NZ_BMWS01000006.1"/>
</dbReference>
<proteinExistence type="predicted"/>
<dbReference type="EMBL" id="BMWS01000006">
    <property type="protein sequence ID" value="GGX12783.1"/>
    <property type="molecule type" value="Genomic_DNA"/>
</dbReference>
<name>A0A918JV20_9FLAO</name>
<gene>
    <name evidence="1" type="ORF">GCM10007384_13230</name>
</gene>
<accession>A0A918JV20</accession>
<dbReference type="AlphaFoldDB" id="A0A918JV20"/>
<reference evidence="1 2" key="1">
    <citation type="journal article" date="2014" name="Int. J. Syst. Evol. Microbiol.">
        <title>Complete genome sequence of Corynebacterium casei LMG S-19264T (=DSM 44701T), isolated from a smear-ripened cheese.</title>
        <authorList>
            <consortium name="US DOE Joint Genome Institute (JGI-PGF)"/>
            <person name="Walter F."/>
            <person name="Albersmeier A."/>
            <person name="Kalinowski J."/>
            <person name="Ruckert C."/>
        </authorList>
    </citation>
    <scope>NUCLEOTIDE SEQUENCE [LARGE SCALE GENOMIC DNA]</scope>
    <source>
        <strain evidence="1 2">KCTC 12285</strain>
    </source>
</reference>
<comment type="caution">
    <text evidence="1">The sequence shown here is derived from an EMBL/GenBank/DDBJ whole genome shotgun (WGS) entry which is preliminary data.</text>
</comment>
<evidence type="ECO:0000313" key="1">
    <source>
        <dbReference type="EMBL" id="GGX12783.1"/>
    </source>
</evidence>
<sequence>MGFYQKLKSYKETSGLSYDELGEPIGMKGNALRMAINRESLSDLQKKTLEPFFVNKLDDKHPVKKQLDEVYRFLSQYTELALQDPRIKKIIDREVAKRLFDVASSKEALEKFLNS</sequence>
<evidence type="ECO:0000313" key="2">
    <source>
        <dbReference type="Proteomes" id="UP000601108"/>
    </source>
</evidence>
<protein>
    <submittedName>
        <fullName evidence="1">Uncharacterized protein</fullName>
    </submittedName>
</protein>
<organism evidence="1 2">
    <name type="scientific">Aquimarina muelleri</name>
    <dbReference type="NCBI Taxonomy" id="279356"/>
    <lineage>
        <taxon>Bacteria</taxon>
        <taxon>Pseudomonadati</taxon>
        <taxon>Bacteroidota</taxon>
        <taxon>Flavobacteriia</taxon>
        <taxon>Flavobacteriales</taxon>
        <taxon>Flavobacteriaceae</taxon>
        <taxon>Aquimarina</taxon>
    </lineage>
</organism>
<dbReference type="Proteomes" id="UP000601108">
    <property type="component" value="Unassembled WGS sequence"/>
</dbReference>